<reference evidence="2" key="1">
    <citation type="journal article" date="2015" name="ISME J.">
        <title>Draft Genome Sequence of Streptomyces incarnatus NRRL8089, which Produces the Nucleoside Antibiotic Sinefungin.</title>
        <authorList>
            <person name="Oshima K."/>
            <person name="Hattori M."/>
            <person name="Shimizu H."/>
            <person name="Fukuda K."/>
            <person name="Nemoto M."/>
            <person name="Inagaki K."/>
            <person name="Tamura T."/>
        </authorList>
    </citation>
    <scope>NUCLEOTIDE SEQUENCE</scope>
    <source>
        <strain evidence="2">FACHB-1277</strain>
    </source>
</reference>
<sequence>MKKLLLMLGLIAIAYPLEVSARDLVEVAESSRTGAKVYVWRDSIRKNRNIVWWREEMVLYGTDGRLEEHYIVDQSGDCVNIASRWQRFYDQISGEQDLKPRNLISYPPGSIGYDVLKYVCSQK</sequence>
<gene>
    <name evidence="2" type="ORF">H6F44_09815</name>
</gene>
<accession>A0A926Z685</accession>
<dbReference type="AlphaFoldDB" id="A0A926Z685"/>
<protein>
    <submittedName>
        <fullName evidence="2">Uncharacterized protein</fullName>
    </submittedName>
</protein>
<proteinExistence type="predicted"/>
<name>A0A926Z685_9CYAN</name>
<evidence type="ECO:0000256" key="1">
    <source>
        <dbReference type="SAM" id="SignalP"/>
    </source>
</evidence>
<dbReference type="EMBL" id="JACJPY010000025">
    <property type="protein sequence ID" value="MBD2150412.1"/>
    <property type="molecule type" value="Genomic_DNA"/>
</dbReference>
<evidence type="ECO:0000313" key="3">
    <source>
        <dbReference type="Proteomes" id="UP000631421"/>
    </source>
</evidence>
<organism evidence="2 3">
    <name type="scientific">Pseudanabaena cinerea FACHB-1277</name>
    <dbReference type="NCBI Taxonomy" id="2949581"/>
    <lineage>
        <taxon>Bacteria</taxon>
        <taxon>Bacillati</taxon>
        <taxon>Cyanobacteriota</taxon>
        <taxon>Cyanophyceae</taxon>
        <taxon>Pseudanabaenales</taxon>
        <taxon>Pseudanabaenaceae</taxon>
        <taxon>Pseudanabaena</taxon>
        <taxon>Pseudanabaena cinerea</taxon>
    </lineage>
</organism>
<feature type="signal peptide" evidence="1">
    <location>
        <begin position="1"/>
        <end position="21"/>
    </location>
</feature>
<dbReference type="Proteomes" id="UP000631421">
    <property type="component" value="Unassembled WGS sequence"/>
</dbReference>
<feature type="chain" id="PRO_5036746740" evidence="1">
    <location>
        <begin position="22"/>
        <end position="123"/>
    </location>
</feature>
<dbReference type="RefSeq" id="WP_190350778.1">
    <property type="nucleotide sequence ID" value="NZ_JACJPY010000025.1"/>
</dbReference>
<reference evidence="2" key="2">
    <citation type="submission" date="2020-08" db="EMBL/GenBank/DDBJ databases">
        <authorList>
            <person name="Chen M."/>
            <person name="Teng W."/>
            <person name="Zhao L."/>
            <person name="Hu C."/>
            <person name="Zhou Y."/>
            <person name="Han B."/>
            <person name="Song L."/>
            <person name="Shu W."/>
        </authorList>
    </citation>
    <scope>NUCLEOTIDE SEQUENCE</scope>
    <source>
        <strain evidence="2">FACHB-1277</strain>
    </source>
</reference>
<evidence type="ECO:0000313" key="2">
    <source>
        <dbReference type="EMBL" id="MBD2150412.1"/>
    </source>
</evidence>
<keyword evidence="3" id="KW-1185">Reference proteome</keyword>
<keyword evidence="1" id="KW-0732">Signal</keyword>
<comment type="caution">
    <text evidence="2">The sequence shown here is derived from an EMBL/GenBank/DDBJ whole genome shotgun (WGS) entry which is preliminary data.</text>
</comment>